<organism evidence="3 4">
    <name type="scientific">Mola mola</name>
    <name type="common">Ocean sunfish</name>
    <name type="synonym">Tetraodon mola</name>
    <dbReference type="NCBI Taxonomy" id="94237"/>
    <lineage>
        <taxon>Eukaryota</taxon>
        <taxon>Metazoa</taxon>
        <taxon>Chordata</taxon>
        <taxon>Craniata</taxon>
        <taxon>Vertebrata</taxon>
        <taxon>Euteleostomi</taxon>
        <taxon>Actinopterygii</taxon>
        <taxon>Neopterygii</taxon>
        <taxon>Teleostei</taxon>
        <taxon>Neoteleostei</taxon>
        <taxon>Acanthomorphata</taxon>
        <taxon>Eupercaria</taxon>
        <taxon>Tetraodontiformes</taxon>
        <taxon>Molidae</taxon>
        <taxon>Mola</taxon>
    </lineage>
</organism>
<feature type="region of interest" description="Disordered" evidence="1">
    <location>
        <begin position="25"/>
        <end position="126"/>
    </location>
</feature>
<evidence type="ECO:0000313" key="4">
    <source>
        <dbReference type="Proteomes" id="UP000261620"/>
    </source>
</evidence>
<dbReference type="Pfam" id="PF00686">
    <property type="entry name" value="CBM_20"/>
    <property type="match status" value="1"/>
</dbReference>
<reference evidence="3" key="1">
    <citation type="submission" date="2025-08" db="UniProtKB">
        <authorList>
            <consortium name="Ensembl"/>
        </authorList>
    </citation>
    <scope>IDENTIFICATION</scope>
</reference>
<reference evidence="3" key="2">
    <citation type="submission" date="2025-09" db="UniProtKB">
        <authorList>
            <consortium name="Ensembl"/>
        </authorList>
    </citation>
    <scope>IDENTIFICATION</scope>
</reference>
<sequence>MQFYQQSDTFYSCVYLLKDVEDVTADKEVSNKKASEETPPFCRNGDDDGRQNNKIPLEVNREEHIIPKVDVPAPYVGSGEDEKLDSVDYSSNGSSPEEEKERGDKRADDSAVDASAELSSEDGTAMLHVRESDWDADETGEVVEEVSVKDHLNNLSTNSPQFDELKEGKEGENEEDYERTEISIMEATMDHNEWVTDNNYQVFPWLNRLPRDQTKTSQLPVEERSAVTVTTSTDLPPSTLSDENTENNKRVVAVQPMPQKVNVTFRIHYFTQSPYQMVAITGNQPELGNWMGFIPLERAMDGYWTAVVSLPAESRVEWKFAVLDKGEVCRWEECGNRLLDTGYGDDLLVHKWWGLI</sequence>
<dbReference type="Proteomes" id="UP000261620">
    <property type="component" value="Unplaced"/>
</dbReference>
<dbReference type="GO" id="GO:0016020">
    <property type="term" value="C:membrane"/>
    <property type="evidence" value="ECO:0007669"/>
    <property type="project" value="TreeGrafter"/>
</dbReference>
<feature type="compositionally biased region" description="Low complexity" evidence="1">
    <location>
        <begin position="227"/>
        <end position="242"/>
    </location>
</feature>
<feature type="compositionally biased region" description="Basic and acidic residues" evidence="1">
    <location>
        <begin position="97"/>
        <end position="109"/>
    </location>
</feature>
<dbReference type="InterPro" id="IPR013783">
    <property type="entry name" value="Ig-like_fold"/>
</dbReference>
<feature type="region of interest" description="Disordered" evidence="1">
    <location>
        <begin position="153"/>
        <end position="177"/>
    </location>
</feature>
<dbReference type="InterPro" id="IPR013784">
    <property type="entry name" value="Carb-bd-like_fold"/>
</dbReference>
<evidence type="ECO:0000256" key="1">
    <source>
        <dbReference type="SAM" id="MobiDB-lite"/>
    </source>
</evidence>
<keyword evidence="4" id="KW-1185">Reference proteome</keyword>
<dbReference type="PROSITE" id="PS51166">
    <property type="entry name" value="CBM20"/>
    <property type="match status" value="1"/>
</dbReference>
<dbReference type="Gene3D" id="2.60.40.10">
    <property type="entry name" value="Immunoglobulins"/>
    <property type="match status" value="1"/>
</dbReference>
<feature type="region of interest" description="Disordered" evidence="1">
    <location>
        <begin position="214"/>
        <end position="244"/>
    </location>
</feature>
<name>A0A3Q3XQZ6_MOLML</name>
<dbReference type="PANTHER" id="PTHR15048:SF0">
    <property type="entry name" value="STARCH-BINDING DOMAIN-CONTAINING PROTEIN 1"/>
    <property type="match status" value="1"/>
</dbReference>
<proteinExistence type="predicted"/>
<dbReference type="PANTHER" id="PTHR15048">
    <property type="entry name" value="STARCH-BINDING DOMAIN-CONTAINING PROTEIN 1"/>
    <property type="match status" value="1"/>
</dbReference>
<evidence type="ECO:0000313" key="3">
    <source>
        <dbReference type="Ensembl" id="ENSMMOP00000027936.1"/>
    </source>
</evidence>
<dbReference type="Ensembl" id="ENSMMOT00000028412.1">
    <property type="protein sequence ID" value="ENSMMOP00000027936.1"/>
    <property type="gene ID" value="ENSMMOG00000021124.1"/>
</dbReference>
<feature type="compositionally biased region" description="Basic and acidic residues" evidence="1">
    <location>
        <begin position="25"/>
        <end position="36"/>
    </location>
</feature>
<accession>A0A3Q3XQZ6</accession>
<protein>
    <recommendedName>
        <fullName evidence="2">CBM20 domain-containing protein</fullName>
    </recommendedName>
</protein>
<evidence type="ECO:0000259" key="2">
    <source>
        <dbReference type="PROSITE" id="PS51166"/>
    </source>
</evidence>
<dbReference type="SUPFAM" id="SSF49452">
    <property type="entry name" value="Starch-binding domain-like"/>
    <property type="match status" value="1"/>
</dbReference>
<dbReference type="InterPro" id="IPR002044">
    <property type="entry name" value="CBM20"/>
</dbReference>
<dbReference type="SMART" id="SM01065">
    <property type="entry name" value="CBM_2"/>
    <property type="match status" value="1"/>
</dbReference>
<feature type="domain" description="CBM20" evidence="2">
    <location>
        <begin position="255"/>
        <end position="354"/>
    </location>
</feature>
<dbReference type="AlphaFoldDB" id="A0A3Q3XQZ6"/>
<dbReference type="GO" id="GO:2001070">
    <property type="term" value="F:starch binding"/>
    <property type="evidence" value="ECO:0007669"/>
    <property type="project" value="InterPro"/>
</dbReference>
<dbReference type="STRING" id="94237.ENSMMOP00000027936"/>